<dbReference type="OrthoDB" id="8455401at2"/>
<proteinExistence type="predicted"/>
<dbReference type="AlphaFoldDB" id="A0A4Q9VGN4"/>
<accession>A0A4Q9VGN4</accession>
<protein>
    <submittedName>
        <fullName evidence="1">Uncharacterized protein</fullName>
    </submittedName>
</protein>
<name>A0A4Q9VGN4_9HYPH</name>
<dbReference type="EMBL" id="SJFN01000045">
    <property type="protein sequence ID" value="TBW33335.1"/>
    <property type="molecule type" value="Genomic_DNA"/>
</dbReference>
<organism evidence="1 2">
    <name type="scientific">Siculibacillus lacustris</name>
    <dbReference type="NCBI Taxonomy" id="1549641"/>
    <lineage>
        <taxon>Bacteria</taxon>
        <taxon>Pseudomonadati</taxon>
        <taxon>Pseudomonadota</taxon>
        <taxon>Alphaproteobacteria</taxon>
        <taxon>Hyphomicrobiales</taxon>
        <taxon>Ancalomicrobiaceae</taxon>
        <taxon>Siculibacillus</taxon>
    </lineage>
</organism>
<sequence>MPNEADSVVTMFNQMVRDGFITPVERMESLRLPGEYMYSPSIVTYGTAAASIRAGVVSYAKLDQRS</sequence>
<gene>
    <name evidence="1" type="ORF">EYW49_20465</name>
</gene>
<reference evidence="1 2" key="1">
    <citation type="submission" date="2019-02" db="EMBL/GenBank/DDBJ databases">
        <title>Siculibacillus lacustris gen. nov., sp. nov., a new rosette-forming bacterium isolated from a freshwater crater lake (Lake St. Ana, Romania).</title>
        <authorList>
            <person name="Felfoldi T."/>
            <person name="Marton Z."/>
            <person name="Szabo A."/>
            <person name="Mentes A."/>
            <person name="Boka K."/>
            <person name="Marialigeti K."/>
            <person name="Mathe I."/>
            <person name="Koncz M."/>
            <person name="Schumann P."/>
            <person name="Toth E."/>
        </authorList>
    </citation>
    <scope>NUCLEOTIDE SEQUENCE [LARGE SCALE GENOMIC DNA]</scope>
    <source>
        <strain evidence="1 2">SA-279</strain>
    </source>
</reference>
<comment type="caution">
    <text evidence="1">The sequence shown here is derived from an EMBL/GenBank/DDBJ whole genome shotgun (WGS) entry which is preliminary data.</text>
</comment>
<keyword evidence="2" id="KW-1185">Reference proteome</keyword>
<dbReference type="Proteomes" id="UP000292781">
    <property type="component" value="Unassembled WGS sequence"/>
</dbReference>
<evidence type="ECO:0000313" key="2">
    <source>
        <dbReference type="Proteomes" id="UP000292781"/>
    </source>
</evidence>
<evidence type="ECO:0000313" key="1">
    <source>
        <dbReference type="EMBL" id="TBW33335.1"/>
    </source>
</evidence>
<dbReference type="RefSeq" id="WP_131311491.1">
    <property type="nucleotide sequence ID" value="NZ_SJFN01000045.1"/>
</dbReference>